<protein>
    <submittedName>
        <fullName evidence="2">Uncharacterized protein</fullName>
    </submittedName>
</protein>
<accession>A0A1Q8RQ91</accession>
<dbReference type="AlphaFoldDB" id="A0A1Q8RQ91"/>
<feature type="region of interest" description="Disordered" evidence="1">
    <location>
        <begin position="1"/>
        <end position="54"/>
    </location>
</feature>
<feature type="region of interest" description="Disordered" evidence="1">
    <location>
        <begin position="400"/>
        <end position="430"/>
    </location>
</feature>
<feature type="region of interest" description="Disordered" evidence="1">
    <location>
        <begin position="206"/>
        <end position="227"/>
    </location>
</feature>
<feature type="compositionally biased region" description="Polar residues" evidence="1">
    <location>
        <begin position="210"/>
        <end position="222"/>
    </location>
</feature>
<dbReference type="EMBL" id="MPGH01000127">
    <property type="protein sequence ID" value="OLN86472.1"/>
    <property type="molecule type" value="Genomic_DNA"/>
</dbReference>
<feature type="compositionally biased region" description="Polar residues" evidence="1">
    <location>
        <begin position="1"/>
        <end position="10"/>
    </location>
</feature>
<proteinExistence type="predicted"/>
<feature type="compositionally biased region" description="Basic and acidic residues" evidence="1">
    <location>
        <begin position="522"/>
        <end position="532"/>
    </location>
</feature>
<dbReference type="Proteomes" id="UP000186583">
    <property type="component" value="Unassembled WGS sequence"/>
</dbReference>
<evidence type="ECO:0000256" key="1">
    <source>
        <dbReference type="SAM" id="MobiDB-lite"/>
    </source>
</evidence>
<feature type="region of interest" description="Disordered" evidence="1">
    <location>
        <begin position="522"/>
        <end position="577"/>
    </location>
</feature>
<sequence>MRDKSMSNLVNFAPHRREKKTGKDKQGDAPAASSVPALNSTGGQPNPGNDDGTLDRLASALLESTIHNHPNGLASHPSVLLCGPEPFTLPTDSSPAQVDINTNVAMHGAGAPSGDGPVFAQCGGLSSGADQLVPAIPHAEAAVVKRLFPQSRTTMLDPVKRRGVVLPASTTAPLGGLAKRSDVALVGSDSFATNKTVAMLAAHDALKPPGSQNSTHITSKPSSSRRKNVLSKVRQAFDIFQPKSAIPESKIRGKISAPLAMATCNLPNPAAHFHLEEVDEASSDSDGDFSRDGVANLNSRKIQSIVGGCIIRKAAPVDGTSIRSTCSGEDPFSEAYEIVRTPTPFEHRLKISLDSDIPPVPTVNPFHRDDFDADLEGILPENPLGASTPRKRVDRKAGCMESPSQRYMKPSNRFPESVGEAEGSRDTQRKLKLDMDSVRLFHDQQDLSTKKHPSPSKEELDSLESQFRAYAILQIENAPTEDRDALTAKFAGLIVPHALTQCDKNIPIKSSADKKDLVRDCGANSERKHSRDSSVMSTGHSRIPRPVEPGHKIRSAPRLALQRQPANADAMELDELQ</sequence>
<reference evidence="2 3" key="1">
    <citation type="submission" date="2016-11" db="EMBL/GenBank/DDBJ databases">
        <title>Draft Genome Assembly of Colletotrichum chlorophyti a pathogen of herbaceous plants.</title>
        <authorList>
            <person name="Gan P."/>
            <person name="Narusaka M."/>
            <person name="Tsushima A."/>
            <person name="Narusaka Y."/>
            <person name="Takano Y."/>
            <person name="Shirasu K."/>
        </authorList>
    </citation>
    <scope>NUCLEOTIDE SEQUENCE [LARGE SCALE GENOMIC DNA]</scope>
    <source>
        <strain evidence="2 3">NTL11</strain>
    </source>
</reference>
<feature type="compositionally biased region" description="Basic and acidic residues" evidence="1">
    <location>
        <begin position="442"/>
        <end position="460"/>
    </location>
</feature>
<feature type="compositionally biased region" description="Polar residues" evidence="1">
    <location>
        <begin position="36"/>
        <end position="47"/>
    </location>
</feature>
<evidence type="ECO:0000313" key="3">
    <source>
        <dbReference type="Proteomes" id="UP000186583"/>
    </source>
</evidence>
<organism evidence="2 3">
    <name type="scientific">Colletotrichum chlorophyti</name>
    <dbReference type="NCBI Taxonomy" id="708187"/>
    <lineage>
        <taxon>Eukaryota</taxon>
        <taxon>Fungi</taxon>
        <taxon>Dikarya</taxon>
        <taxon>Ascomycota</taxon>
        <taxon>Pezizomycotina</taxon>
        <taxon>Sordariomycetes</taxon>
        <taxon>Hypocreomycetidae</taxon>
        <taxon>Glomerellales</taxon>
        <taxon>Glomerellaceae</taxon>
        <taxon>Colletotrichum</taxon>
    </lineage>
</organism>
<keyword evidence="3" id="KW-1185">Reference proteome</keyword>
<dbReference type="OrthoDB" id="4207421at2759"/>
<gene>
    <name evidence="2" type="ORF">CCHL11_08438</name>
</gene>
<evidence type="ECO:0000313" key="2">
    <source>
        <dbReference type="EMBL" id="OLN86472.1"/>
    </source>
</evidence>
<name>A0A1Q8RQ91_9PEZI</name>
<feature type="region of interest" description="Disordered" evidence="1">
    <location>
        <begin position="442"/>
        <end position="461"/>
    </location>
</feature>
<comment type="caution">
    <text evidence="2">The sequence shown here is derived from an EMBL/GenBank/DDBJ whole genome shotgun (WGS) entry which is preliminary data.</text>
</comment>